<comment type="pathway">
    <text evidence="1">Amino-acid biosynthesis; L-leucine biosynthesis; L-leucine from 3-methyl-2-oxobutanoate: step 1/4.</text>
</comment>
<dbReference type="Pfam" id="PF22617">
    <property type="entry name" value="HCS_D2"/>
    <property type="match status" value="1"/>
</dbReference>
<dbReference type="Pfam" id="PF00682">
    <property type="entry name" value="HMGL-like"/>
    <property type="match status" value="1"/>
</dbReference>
<dbReference type="InterPro" id="IPR050073">
    <property type="entry name" value="2-IPM_HCS-like"/>
</dbReference>
<evidence type="ECO:0000256" key="1">
    <source>
        <dbReference type="ARBA" id="ARBA00004689"/>
    </source>
</evidence>
<feature type="domain" description="Pyruvate carboxyltransferase" evidence="10">
    <location>
        <begin position="28"/>
        <end position="316"/>
    </location>
</feature>
<keyword evidence="8" id="KW-0100">Branched-chain amino acid biosynthesis</keyword>
<dbReference type="RefSeq" id="WP_301889955.1">
    <property type="nucleotide sequence ID" value="NZ_BAAABW010000023.1"/>
</dbReference>
<dbReference type="Proteomes" id="UP001500063">
    <property type="component" value="Unassembled WGS sequence"/>
</dbReference>
<accession>A0ABN0XBK5</accession>
<keyword evidence="7" id="KW-0464">Manganese</keyword>
<dbReference type="PANTHER" id="PTHR10277">
    <property type="entry name" value="HOMOCITRATE SYNTHASE-RELATED"/>
    <property type="match status" value="1"/>
</dbReference>
<evidence type="ECO:0000313" key="12">
    <source>
        <dbReference type="Proteomes" id="UP001500063"/>
    </source>
</evidence>
<dbReference type="PROSITE" id="PS00815">
    <property type="entry name" value="AIPM_HOMOCIT_SYNTH_1"/>
    <property type="match status" value="1"/>
</dbReference>
<dbReference type="EMBL" id="BAAABW010000023">
    <property type="protein sequence ID" value="GAA0360119.1"/>
    <property type="molecule type" value="Genomic_DNA"/>
</dbReference>
<evidence type="ECO:0000256" key="2">
    <source>
        <dbReference type="ARBA" id="ARBA00009396"/>
    </source>
</evidence>
<protein>
    <recommendedName>
        <fullName evidence="3">2-isopropylmalate synthase</fullName>
        <ecNumber evidence="3">2.3.3.13</ecNumber>
    </recommendedName>
</protein>
<dbReference type="PROSITE" id="PS50991">
    <property type="entry name" value="PYR_CT"/>
    <property type="match status" value="1"/>
</dbReference>
<proteinExistence type="inferred from homology"/>
<dbReference type="Gene3D" id="1.10.238.260">
    <property type="match status" value="1"/>
</dbReference>
<reference evidence="11 12" key="1">
    <citation type="journal article" date="2019" name="Int. J. Syst. Evol. Microbiol.">
        <title>The Global Catalogue of Microorganisms (GCM) 10K type strain sequencing project: providing services to taxonomists for standard genome sequencing and annotation.</title>
        <authorList>
            <consortium name="The Broad Institute Genomics Platform"/>
            <consortium name="The Broad Institute Genome Sequencing Center for Infectious Disease"/>
            <person name="Wu L."/>
            <person name="Ma J."/>
        </authorList>
    </citation>
    <scope>NUCLEOTIDE SEQUENCE [LARGE SCALE GENOMIC DNA]</scope>
    <source>
        <strain evidence="11 12">JCM 4565</strain>
    </source>
</reference>
<evidence type="ECO:0000256" key="6">
    <source>
        <dbReference type="ARBA" id="ARBA00022679"/>
    </source>
</evidence>
<evidence type="ECO:0000256" key="8">
    <source>
        <dbReference type="ARBA" id="ARBA00023304"/>
    </source>
</evidence>
<keyword evidence="6 9" id="KW-0808">Transferase</keyword>
<evidence type="ECO:0000313" key="11">
    <source>
        <dbReference type="EMBL" id="GAA0360119.1"/>
    </source>
</evidence>
<evidence type="ECO:0000256" key="5">
    <source>
        <dbReference type="ARBA" id="ARBA00022605"/>
    </source>
</evidence>
<dbReference type="InterPro" id="IPR013785">
    <property type="entry name" value="Aldolase_TIM"/>
</dbReference>
<evidence type="ECO:0000256" key="3">
    <source>
        <dbReference type="ARBA" id="ARBA00012973"/>
    </source>
</evidence>
<gene>
    <name evidence="11" type="ORF">GCM10010319_41890</name>
</gene>
<keyword evidence="12" id="KW-1185">Reference proteome</keyword>
<evidence type="ECO:0000256" key="4">
    <source>
        <dbReference type="ARBA" id="ARBA00022430"/>
    </source>
</evidence>
<sequence length="469" mass="51579">MIELREPLENLVRQPVEFTTGKNFPDRIHIYDETLRDGEQMPGVAFSPEQKLELAGLLNDMGVDVLMAAFPASSASDREALRRILLARRSGRLRADLEIMTIARATRHDIRAAAEAVREAGEDPGSAGILVLSTASDLHLKYKLGRTLLKYKGVAEDQWLSRPVEWYRKANLDLITDHIAYAAELGFGVVEFASEDASRATMPYLLEWARACRQAGGTRLCFSDTCGVFTPEAVDAYIPPLVQALPGFPVTAHFHNDFGLGAINTVRALGHGATHASISACGIGERAGNTSIHQVVMVLRDLYGVQLPAFRYDRLWELRRAIEVFSGIPIQPHEPIIGHNVFAHESGMHTAGIEIHPAIYQTIDHEVVGGEHRFVFGKHSGAAGVIRLLTDLGVAGDLAEDDLGKVVEEVLTQVKERRESRAAADDFGGPVRSYYEHLAGLGVKDEEVARIFRETTALRTGPVREQPEQ</sequence>
<evidence type="ECO:0000259" key="10">
    <source>
        <dbReference type="PROSITE" id="PS50991"/>
    </source>
</evidence>
<name>A0ABN0XBK5_9ACTN</name>
<dbReference type="Gene3D" id="3.20.20.70">
    <property type="entry name" value="Aldolase class I"/>
    <property type="match status" value="1"/>
</dbReference>
<comment type="similarity">
    <text evidence="2">Belongs to the alpha-IPM synthase/homocitrate synthase family. LeuA type 1 subfamily.</text>
</comment>
<keyword evidence="4" id="KW-0432">Leucine biosynthesis</keyword>
<keyword evidence="5" id="KW-0028">Amino-acid biosynthesis</keyword>
<dbReference type="InterPro" id="IPR054691">
    <property type="entry name" value="LeuA/HCS_post-cat"/>
</dbReference>
<comment type="caution">
    <text evidence="11">The sequence shown here is derived from an EMBL/GenBank/DDBJ whole genome shotgun (WGS) entry which is preliminary data.</text>
</comment>
<organism evidence="11 12">
    <name type="scientific">Streptomyces blastmyceticus</name>
    <dbReference type="NCBI Taxonomy" id="68180"/>
    <lineage>
        <taxon>Bacteria</taxon>
        <taxon>Bacillati</taxon>
        <taxon>Actinomycetota</taxon>
        <taxon>Actinomycetes</taxon>
        <taxon>Kitasatosporales</taxon>
        <taxon>Streptomycetaceae</taxon>
        <taxon>Streptomyces</taxon>
    </lineage>
</organism>
<dbReference type="EC" id="2.3.3.13" evidence="3"/>
<evidence type="ECO:0000256" key="7">
    <source>
        <dbReference type="ARBA" id="ARBA00023211"/>
    </source>
</evidence>
<dbReference type="SUPFAM" id="SSF51569">
    <property type="entry name" value="Aldolase"/>
    <property type="match status" value="1"/>
</dbReference>
<dbReference type="PANTHER" id="PTHR10277:SF9">
    <property type="entry name" value="2-ISOPROPYLMALATE SYNTHASE 1, CHLOROPLASTIC-RELATED"/>
    <property type="match status" value="1"/>
</dbReference>
<dbReference type="InterPro" id="IPR002034">
    <property type="entry name" value="AIPM/Hcit_synth_CS"/>
</dbReference>
<dbReference type="PROSITE" id="PS00816">
    <property type="entry name" value="AIPM_HOMOCIT_SYNTH_2"/>
    <property type="match status" value="1"/>
</dbReference>
<evidence type="ECO:0000256" key="9">
    <source>
        <dbReference type="RuleBase" id="RU003523"/>
    </source>
</evidence>
<dbReference type="InterPro" id="IPR000891">
    <property type="entry name" value="PYR_CT"/>
</dbReference>